<feature type="region of interest" description="Disordered" evidence="1">
    <location>
        <begin position="1"/>
        <end position="73"/>
    </location>
</feature>
<feature type="region of interest" description="Disordered" evidence="1">
    <location>
        <begin position="128"/>
        <end position="154"/>
    </location>
</feature>
<evidence type="ECO:0000256" key="1">
    <source>
        <dbReference type="SAM" id="MobiDB-lite"/>
    </source>
</evidence>
<dbReference type="PANTHER" id="PTHR23257">
    <property type="entry name" value="SERINE-THREONINE PROTEIN KINASE"/>
    <property type="match status" value="1"/>
</dbReference>
<sequence>MVKPRVRAGVPVAISPHRATTATSHRGGRVELGRGTKGIGDFDFSAPSHKRSTGGGRCSNSSSNSSSSSNGNKCCSISGARTSLIVASGIVLLALFRIESILYRDFRDTTRRAEQNYEVVAKALRRSTGTNGENGGTGIHTSTNKYSGHREPELEPEQPMTHYYKTQGSLRLPTDAQTIISRGDGIHLPRPRTIAIASTENTRIVVKTNEDSVVIARGNGSTSPTSEMARQMELEETATADTGQDNGSGNGNADRFDFERLFYERCDPVLTPLPSVHPTCNNIHELSLLTTTSKNEDSLLSMKGSWRSVWKVELDGNKHKNNDTMVFERKKNEASVPFNHSKATIKNSEAAAAGFSSSSSSSPSSSPSPSSVVLKMLHFHRQFDRESFEAHATDIIVMDRLTASPYVVDAYGFCGQSVVTEFAKSSGRDYVKRYDIGSRDRLRIARDLARGLADIQALQALPHVAMVANATTVTVERGYAVDGQAPTIPIVFAHNDITIANTVMVGEKIKWNDFNIGVFMRKERIIDPEGEQQLLEDHSNSRRHQRAPNTRSDNNQNNILITPSALADMGTSSPFNAFTNENRDNTEKLCPAPVKFRSDMWRSPEEIRNSSYVQMTLTDMYALGNIFYQTMTRHQPWSYKEPGGALTRADVALRKLNGTIPTIPEQYLNTTKRELQSLFAATNLCFFSDPQRRPTARRMAYGLGSLYNRLKHKQRVTRQMILDYLVAPK</sequence>
<feature type="region of interest" description="Disordered" evidence="1">
    <location>
        <begin position="532"/>
        <end position="558"/>
    </location>
</feature>
<feature type="compositionally biased region" description="Low complexity" evidence="1">
    <location>
        <begin position="58"/>
        <end position="73"/>
    </location>
</feature>
<dbReference type="Gene3D" id="1.10.510.10">
    <property type="entry name" value="Transferase(Phosphotransferase) domain 1"/>
    <property type="match status" value="1"/>
</dbReference>
<dbReference type="GO" id="GO:0005524">
    <property type="term" value="F:ATP binding"/>
    <property type="evidence" value="ECO:0007669"/>
    <property type="project" value="InterPro"/>
</dbReference>
<protein>
    <recommendedName>
        <fullName evidence="2">Protein kinase domain-containing protein</fullName>
    </recommendedName>
</protein>
<dbReference type="GO" id="GO:0005737">
    <property type="term" value="C:cytoplasm"/>
    <property type="evidence" value="ECO:0007669"/>
    <property type="project" value="TreeGrafter"/>
</dbReference>
<dbReference type="InterPro" id="IPR050167">
    <property type="entry name" value="Ser_Thr_protein_kinase"/>
</dbReference>
<dbReference type="GO" id="GO:0004672">
    <property type="term" value="F:protein kinase activity"/>
    <property type="evidence" value="ECO:0007669"/>
    <property type="project" value="InterPro"/>
</dbReference>
<dbReference type="SUPFAM" id="SSF56112">
    <property type="entry name" value="Protein kinase-like (PK-like)"/>
    <property type="match status" value="1"/>
</dbReference>
<organism evidence="3">
    <name type="scientific">Pseudo-nitzschia australis</name>
    <dbReference type="NCBI Taxonomy" id="44445"/>
    <lineage>
        <taxon>Eukaryota</taxon>
        <taxon>Sar</taxon>
        <taxon>Stramenopiles</taxon>
        <taxon>Ochrophyta</taxon>
        <taxon>Bacillariophyta</taxon>
        <taxon>Bacillariophyceae</taxon>
        <taxon>Bacillariophycidae</taxon>
        <taxon>Bacillariales</taxon>
        <taxon>Bacillariaceae</taxon>
        <taxon>Pseudo-nitzschia</taxon>
    </lineage>
</organism>
<name>A0A7S4ARW9_9STRA</name>
<evidence type="ECO:0000259" key="2">
    <source>
        <dbReference type="PROSITE" id="PS50011"/>
    </source>
</evidence>
<evidence type="ECO:0000313" key="3">
    <source>
        <dbReference type="EMBL" id="CAE0724904.1"/>
    </source>
</evidence>
<accession>A0A7S4ARW9</accession>
<dbReference type="GO" id="GO:0007165">
    <property type="term" value="P:signal transduction"/>
    <property type="evidence" value="ECO:0007669"/>
    <property type="project" value="TreeGrafter"/>
</dbReference>
<dbReference type="AlphaFoldDB" id="A0A7S4ARW9"/>
<feature type="compositionally biased region" description="Polar residues" evidence="1">
    <location>
        <begin position="547"/>
        <end position="558"/>
    </location>
</feature>
<dbReference type="InterPro" id="IPR000719">
    <property type="entry name" value="Prot_kinase_dom"/>
</dbReference>
<dbReference type="InterPro" id="IPR011009">
    <property type="entry name" value="Kinase-like_dom_sf"/>
</dbReference>
<dbReference type="PROSITE" id="PS50011">
    <property type="entry name" value="PROTEIN_KINASE_DOM"/>
    <property type="match status" value="1"/>
</dbReference>
<reference evidence="3" key="1">
    <citation type="submission" date="2021-01" db="EMBL/GenBank/DDBJ databases">
        <authorList>
            <person name="Corre E."/>
            <person name="Pelletier E."/>
            <person name="Niang G."/>
            <person name="Scheremetjew M."/>
            <person name="Finn R."/>
            <person name="Kale V."/>
            <person name="Holt S."/>
            <person name="Cochrane G."/>
            <person name="Meng A."/>
            <person name="Brown T."/>
            <person name="Cohen L."/>
        </authorList>
    </citation>
    <scope>NUCLEOTIDE SEQUENCE</scope>
    <source>
        <strain evidence="3">10249 10 AB</strain>
    </source>
</reference>
<feature type="domain" description="Protein kinase" evidence="2">
    <location>
        <begin position="345"/>
        <end position="710"/>
    </location>
</feature>
<proteinExistence type="predicted"/>
<dbReference type="EMBL" id="HBIX01025736">
    <property type="protein sequence ID" value="CAE0724904.1"/>
    <property type="molecule type" value="Transcribed_RNA"/>
</dbReference>
<gene>
    <name evidence="3" type="ORF">PAUS00366_LOCUS17661</name>
</gene>